<evidence type="ECO:0000313" key="2">
    <source>
        <dbReference type="Proteomes" id="UP000267096"/>
    </source>
</evidence>
<evidence type="ECO:0000313" key="3">
    <source>
        <dbReference type="WBParaSite" id="ASIM_0000543501-mRNA-1"/>
    </source>
</evidence>
<gene>
    <name evidence="1" type="ORF">ASIM_LOCUS5236</name>
</gene>
<reference evidence="3" key="1">
    <citation type="submission" date="2017-02" db="UniProtKB">
        <authorList>
            <consortium name="WormBaseParasite"/>
        </authorList>
    </citation>
    <scope>IDENTIFICATION</scope>
</reference>
<proteinExistence type="predicted"/>
<dbReference type="Proteomes" id="UP000267096">
    <property type="component" value="Unassembled WGS sequence"/>
</dbReference>
<name>A0A0M3JCV2_ANISI</name>
<dbReference type="AlphaFoldDB" id="A0A0M3JCV2"/>
<organism evidence="3">
    <name type="scientific">Anisakis simplex</name>
    <name type="common">Herring worm</name>
    <dbReference type="NCBI Taxonomy" id="6269"/>
    <lineage>
        <taxon>Eukaryota</taxon>
        <taxon>Metazoa</taxon>
        <taxon>Ecdysozoa</taxon>
        <taxon>Nematoda</taxon>
        <taxon>Chromadorea</taxon>
        <taxon>Rhabditida</taxon>
        <taxon>Spirurina</taxon>
        <taxon>Ascaridomorpha</taxon>
        <taxon>Ascaridoidea</taxon>
        <taxon>Anisakidae</taxon>
        <taxon>Anisakis</taxon>
        <taxon>Anisakis simplex complex</taxon>
    </lineage>
</organism>
<reference evidence="1 2" key="2">
    <citation type="submission" date="2018-11" db="EMBL/GenBank/DDBJ databases">
        <authorList>
            <consortium name="Pathogen Informatics"/>
        </authorList>
    </citation>
    <scope>NUCLEOTIDE SEQUENCE [LARGE SCALE GENOMIC DNA]</scope>
</reference>
<evidence type="ECO:0000313" key="1">
    <source>
        <dbReference type="EMBL" id="VDK25199.1"/>
    </source>
</evidence>
<dbReference type="WBParaSite" id="ASIM_0000543501-mRNA-1">
    <property type="protein sequence ID" value="ASIM_0000543501-mRNA-1"/>
    <property type="gene ID" value="ASIM_0000543501"/>
</dbReference>
<dbReference type="EMBL" id="UYRR01010017">
    <property type="protein sequence ID" value="VDK25199.1"/>
    <property type="molecule type" value="Genomic_DNA"/>
</dbReference>
<sequence>MNEDAVRYLVFDRIRKDMVSSASAIIGSTNKNGASRLNPSVSTYTSPIIAPYTTKICVGCRTEDILNI</sequence>
<protein>
    <submittedName>
        <fullName evidence="1 3">Uncharacterized protein</fullName>
    </submittedName>
</protein>
<accession>A0A0M3JCV2</accession>
<keyword evidence="2" id="KW-1185">Reference proteome</keyword>